<evidence type="ECO:0000256" key="3">
    <source>
        <dbReference type="ARBA" id="ARBA00022723"/>
    </source>
</evidence>
<evidence type="ECO:0000256" key="6">
    <source>
        <dbReference type="PIRSR" id="PIRSR004869-50"/>
    </source>
</evidence>
<keyword evidence="2 6" id="KW-0949">S-adenosyl-L-methionine</keyword>
<feature type="domain" description="Radical SAM core" evidence="7">
    <location>
        <begin position="150"/>
        <end position="391"/>
    </location>
</feature>
<evidence type="ECO:0000256" key="5">
    <source>
        <dbReference type="ARBA" id="ARBA00023014"/>
    </source>
</evidence>
<keyword evidence="4 6" id="KW-0408">Iron</keyword>
<dbReference type="InterPro" id="IPR013785">
    <property type="entry name" value="Aldolase_TIM"/>
</dbReference>
<evidence type="ECO:0000256" key="1">
    <source>
        <dbReference type="ARBA" id="ARBA00022485"/>
    </source>
</evidence>
<evidence type="ECO:0000256" key="2">
    <source>
        <dbReference type="ARBA" id="ARBA00022691"/>
    </source>
</evidence>
<dbReference type="GO" id="GO:0051539">
    <property type="term" value="F:4 iron, 4 sulfur cluster binding"/>
    <property type="evidence" value="ECO:0007669"/>
    <property type="project" value="UniProtKB-KW"/>
</dbReference>
<dbReference type="GO" id="GO:0003824">
    <property type="term" value="F:catalytic activity"/>
    <property type="evidence" value="ECO:0007669"/>
    <property type="project" value="InterPro"/>
</dbReference>
<dbReference type="SFLD" id="SFLDS00029">
    <property type="entry name" value="Radical_SAM"/>
    <property type="match status" value="1"/>
</dbReference>
<evidence type="ECO:0000313" key="8">
    <source>
        <dbReference type="EMBL" id="AEM39627.1"/>
    </source>
</evidence>
<accession>G0ECQ7</accession>
<dbReference type="STRING" id="694429.Pyrfu_1773"/>
<comment type="cofactor">
    <cofactor evidence="6">
        <name>[4Fe-4S] cluster</name>
        <dbReference type="ChEBI" id="CHEBI:49883"/>
    </cofactor>
    <text evidence="6">Binds 1 [4Fe-4S] cluster. The cluster is coordinated with 3 cysteines and an exchangeable S-adenosyl-L-methionine.</text>
</comment>
<dbReference type="KEGG" id="pfm:Pyrfu_1773"/>
<dbReference type="Pfam" id="PF04055">
    <property type="entry name" value="Radical_SAM"/>
    <property type="match status" value="1"/>
</dbReference>
<feature type="binding site" evidence="6">
    <location>
        <position position="167"/>
    </location>
    <ligand>
        <name>[4Fe-4S] cluster</name>
        <dbReference type="ChEBI" id="CHEBI:49883"/>
        <note>4Fe-4S-S-AdoMet</note>
    </ligand>
</feature>
<dbReference type="EMBL" id="CP002838">
    <property type="protein sequence ID" value="AEM39627.1"/>
    <property type="molecule type" value="Genomic_DNA"/>
</dbReference>
<keyword evidence="1" id="KW-0004">4Fe-4S</keyword>
<evidence type="ECO:0000259" key="7">
    <source>
        <dbReference type="PROSITE" id="PS51918"/>
    </source>
</evidence>
<dbReference type="InterPro" id="IPR016431">
    <property type="entry name" value="Pyrv-formate_lyase-activ_prd"/>
</dbReference>
<dbReference type="InParanoid" id="G0ECQ7"/>
<dbReference type="Gene3D" id="3.20.20.70">
    <property type="entry name" value="Aldolase class I"/>
    <property type="match status" value="1"/>
</dbReference>
<feature type="binding site" evidence="6">
    <location>
        <position position="174"/>
    </location>
    <ligand>
        <name>[4Fe-4S] cluster</name>
        <dbReference type="ChEBI" id="CHEBI:49883"/>
        <note>4Fe-4S-S-AdoMet</note>
    </ligand>
</feature>
<dbReference type="HOGENOM" id="CLU_044176_0_0_2"/>
<dbReference type="AlphaFoldDB" id="G0ECQ7"/>
<dbReference type="Proteomes" id="UP000001037">
    <property type="component" value="Chromosome"/>
</dbReference>
<organism evidence="8 9">
    <name type="scientific">Pyrolobus fumarii (strain DSM 11204 / 1A)</name>
    <dbReference type="NCBI Taxonomy" id="694429"/>
    <lineage>
        <taxon>Archaea</taxon>
        <taxon>Thermoproteota</taxon>
        <taxon>Thermoprotei</taxon>
        <taxon>Desulfurococcales</taxon>
        <taxon>Pyrodictiaceae</taxon>
        <taxon>Pyrolobus</taxon>
    </lineage>
</organism>
<dbReference type="InterPro" id="IPR034457">
    <property type="entry name" value="Organic_radical-activating"/>
</dbReference>
<dbReference type="PIRSF" id="PIRSF004869">
    <property type="entry name" value="PflX_prd"/>
    <property type="match status" value="1"/>
</dbReference>
<dbReference type="PROSITE" id="PS51918">
    <property type="entry name" value="RADICAL_SAM"/>
    <property type="match status" value="1"/>
</dbReference>
<dbReference type="InterPro" id="IPR058240">
    <property type="entry name" value="rSAM_sf"/>
</dbReference>
<sequence>MIPVSPPHWMVGSVMGKCLLCGREDNTISSVIGVCVECLRRRPNEALSRAMRVHSEWRSRAKLPLEPLRTGGIQCSFCVNRCVIGEGGYGYCGIVSNSGGRLVLRPGLYSEKLSMHAVVSWYLDPHPTNCVAAPVCPANTGAGYPRWTNTHGVERGMYNLAVFFAGCGLDCLYCQNWEHKTMLTRRETIVSSSRSVEELVEAAMDPSVTCVCFFGGDPTPHAPWVLRAARAIREEARRRGLVKRVCWETNGIANPAIMREMARLSLDTGGIVKIDVKAWTPSVYKALTGVDAAQRVRENVKLVAEMWLEAGKPEPPLLVTSLLLVPGYVDLEEVRGWAEYLASIDPDIPFILLAFHPDHLLRDLPPTSKEHAVKAARIAKEAGLRRVFIGNSWLLGEWYNVD</sequence>
<dbReference type="eggNOG" id="arCOG00936">
    <property type="taxonomic scope" value="Archaea"/>
</dbReference>
<proteinExistence type="predicted"/>
<feature type="binding site" evidence="6">
    <location>
        <position position="171"/>
    </location>
    <ligand>
        <name>[4Fe-4S] cluster</name>
        <dbReference type="ChEBI" id="CHEBI:49883"/>
        <note>4Fe-4S-S-AdoMet</note>
    </ligand>
</feature>
<keyword evidence="5 6" id="KW-0411">Iron-sulfur</keyword>
<name>G0ECQ7_PYRF1</name>
<keyword evidence="9" id="KW-1185">Reference proteome</keyword>
<evidence type="ECO:0000256" key="4">
    <source>
        <dbReference type="ARBA" id="ARBA00023004"/>
    </source>
</evidence>
<dbReference type="PANTHER" id="PTHR30352:SF22">
    <property type="entry name" value="PYRUVATE FORMATE-LYASE ACTIVATING ENZYME HOMOLOG"/>
    <property type="match status" value="1"/>
</dbReference>
<dbReference type="PANTHER" id="PTHR30352">
    <property type="entry name" value="PYRUVATE FORMATE-LYASE-ACTIVATING ENZYME"/>
    <property type="match status" value="1"/>
</dbReference>
<dbReference type="CDD" id="cd01335">
    <property type="entry name" value="Radical_SAM"/>
    <property type="match status" value="1"/>
</dbReference>
<dbReference type="GO" id="GO:0046872">
    <property type="term" value="F:metal ion binding"/>
    <property type="evidence" value="ECO:0007669"/>
    <property type="project" value="UniProtKB-KW"/>
</dbReference>
<evidence type="ECO:0000313" key="9">
    <source>
        <dbReference type="Proteomes" id="UP000001037"/>
    </source>
</evidence>
<reference evidence="8 9" key="1">
    <citation type="journal article" date="2011" name="Stand. Genomic Sci.">
        <title>Complete genome sequence of the hyperthermophilic chemolithoautotroph Pyrolobus fumarii type strain (1A).</title>
        <authorList>
            <person name="Anderson I."/>
            <person name="Goker M."/>
            <person name="Nolan M."/>
            <person name="Lucas S."/>
            <person name="Hammon N."/>
            <person name="Deshpande S."/>
            <person name="Cheng J.F."/>
            <person name="Tapia R."/>
            <person name="Han C."/>
            <person name="Goodwin L."/>
            <person name="Pitluck S."/>
            <person name="Huntemann M."/>
            <person name="Liolios K."/>
            <person name="Ivanova N."/>
            <person name="Pagani I."/>
            <person name="Mavromatis K."/>
            <person name="Ovchinikova G."/>
            <person name="Pati A."/>
            <person name="Chen A."/>
            <person name="Palaniappan K."/>
            <person name="Land M."/>
            <person name="Hauser L."/>
            <person name="Brambilla E.M."/>
            <person name="Huber H."/>
            <person name="Yasawong M."/>
            <person name="Rohde M."/>
            <person name="Spring S."/>
            <person name="Abt B."/>
            <person name="Sikorski J."/>
            <person name="Wirth R."/>
            <person name="Detter J.C."/>
            <person name="Woyke T."/>
            <person name="Bristow J."/>
            <person name="Eisen J.A."/>
            <person name="Markowitz V."/>
            <person name="Hugenholtz P."/>
            <person name="Kyrpides N.C."/>
            <person name="Klenk H.P."/>
            <person name="Lapidus A."/>
        </authorList>
    </citation>
    <scope>NUCLEOTIDE SEQUENCE [LARGE SCALE GENOMIC DNA]</scope>
    <source>
        <strain evidence="9">DSM 11204 / 1A</strain>
    </source>
</reference>
<dbReference type="SUPFAM" id="SSF102114">
    <property type="entry name" value="Radical SAM enzymes"/>
    <property type="match status" value="1"/>
</dbReference>
<keyword evidence="3 6" id="KW-0479">Metal-binding</keyword>
<protein>
    <submittedName>
        <fullName evidence="8">Radical SAM domain protein</fullName>
    </submittedName>
</protein>
<gene>
    <name evidence="8" type="ordered locus">Pyrfu_1773</name>
</gene>
<dbReference type="InterPro" id="IPR007197">
    <property type="entry name" value="rSAM"/>
</dbReference>